<organism evidence="2 3">
    <name type="scientific">Clostridium ljungdahlii</name>
    <dbReference type="NCBI Taxonomy" id="1538"/>
    <lineage>
        <taxon>Bacteria</taxon>
        <taxon>Bacillati</taxon>
        <taxon>Bacillota</taxon>
        <taxon>Clostridia</taxon>
        <taxon>Eubacteriales</taxon>
        <taxon>Clostridiaceae</taxon>
        <taxon>Clostridium</taxon>
    </lineage>
</organism>
<feature type="coiled-coil region" evidence="1">
    <location>
        <begin position="20"/>
        <end position="87"/>
    </location>
</feature>
<sequence>MAMRVGNKGLFNIAEVNNYIGKFEDKLQQSNNRISALQSDIEKIDAELDKAMEADILEDSASSRKILSNLQARKANLESQLDTEVKKVIKIKEIMTEGLSRLIPEASKQIQADLQTYNDCVEKEIYRQLMEVRQKQEELLLTLQVAHNTVINEIFKYDEICNFAGMEQYKRSLSNQSFHNNLFMPHRSFSEYGSPLINCSNLPLIEDVLMRSRAESNAVYNTDRERMGLEKEQLPQAKTFKDIDIEKFLKGIKA</sequence>
<accession>A0A162L5M2</accession>
<dbReference type="Proteomes" id="UP000077407">
    <property type="component" value="Unassembled WGS sequence"/>
</dbReference>
<dbReference type="RefSeq" id="WP_063554328.1">
    <property type="nucleotide sequence ID" value="NZ_LITT01000006.1"/>
</dbReference>
<evidence type="ECO:0000313" key="3">
    <source>
        <dbReference type="Proteomes" id="UP000077407"/>
    </source>
</evidence>
<dbReference type="PATRIC" id="fig|1538.10.peg.1227"/>
<evidence type="ECO:0000313" key="2">
    <source>
        <dbReference type="EMBL" id="OAA91472.1"/>
    </source>
</evidence>
<protein>
    <submittedName>
        <fullName evidence="2">Uncharacterized protein</fullName>
    </submittedName>
</protein>
<comment type="caution">
    <text evidence="2">The sequence shown here is derived from an EMBL/GenBank/DDBJ whole genome shotgun (WGS) entry which is preliminary data.</text>
</comment>
<dbReference type="EMBL" id="LITT01000006">
    <property type="protein sequence ID" value="OAA91472.1"/>
    <property type="molecule type" value="Genomic_DNA"/>
</dbReference>
<dbReference type="AlphaFoldDB" id="A0A162L5M2"/>
<name>A0A162L5M2_9CLOT</name>
<evidence type="ECO:0000256" key="1">
    <source>
        <dbReference type="SAM" id="Coils"/>
    </source>
</evidence>
<dbReference type="OrthoDB" id="9940131at2"/>
<keyword evidence="1" id="KW-0175">Coiled coil</keyword>
<gene>
    <name evidence="2" type="ORF">WY13_00729</name>
</gene>
<reference evidence="2 3" key="1">
    <citation type="journal article" date="2015" name="Biotechnol. Bioeng.">
        <title>Genome sequence and phenotypic characterization of Caulobacter segnis.</title>
        <authorList>
            <person name="Patel S."/>
            <person name="Fletcher B."/>
            <person name="Scott D.C."/>
            <person name="Ely B."/>
        </authorList>
    </citation>
    <scope>NUCLEOTIDE SEQUENCE [LARGE SCALE GENOMIC DNA]</scope>
    <source>
        <strain evidence="2 3">ERI-2</strain>
    </source>
</reference>
<proteinExistence type="predicted"/>